<protein>
    <submittedName>
        <fullName evidence="1">Uncharacterized protein</fullName>
    </submittedName>
</protein>
<evidence type="ECO:0000313" key="2">
    <source>
        <dbReference type="Proteomes" id="UP000223968"/>
    </source>
</evidence>
<name>A0A2B7Y087_9EURO</name>
<proteinExistence type="predicted"/>
<dbReference type="Proteomes" id="UP000223968">
    <property type="component" value="Unassembled WGS sequence"/>
</dbReference>
<accession>A0A2B7Y087</accession>
<dbReference type="AlphaFoldDB" id="A0A2B7Y087"/>
<sequence>MEEAHAQLFFYNDPTKVNQTSATSTSARSTSIRIPKVYHAWGEYGGYIVMEYIDILITSRRTSRERKRLLS</sequence>
<evidence type="ECO:0000313" key="1">
    <source>
        <dbReference type="EMBL" id="PGH14579.1"/>
    </source>
</evidence>
<keyword evidence="2" id="KW-1185">Reference proteome</keyword>
<dbReference type="EMBL" id="PDNB01000033">
    <property type="protein sequence ID" value="PGH14579.1"/>
    <property type="molecule type" value="Genomic_DNA"/>
</dbReference>
<organism evidence="1 2">
    <name type="scientific">Helicocarpus griseus UAMH5409</name>
    <dbReference type="NCBI Taxonomy" id="1447875"/>
    <lineage>
        <taxon>Eukaryota</taxon>
        <taxon>Fungi</taxon>
        <taxon>Dikarya</taxon>
        <taxon>Ascomycota</taxon>
        <taxon>Pezizomycotina</taxon>
        <taxon>Eurotiomycetes</taxon>
        <taxon>Eurotiomycetidae</taxon>
        <taxon>Onygenales</taxon>
        <taxon>Ajellomycetaceae</taxon>
        <taxon>Helicocarpus</taxon>
    </lineage>
</organism>
<comment type="caution">
    <text evidence="1">The sequence shown here is derived from an EMBL/GenBank/DDBJ whole genome shotgun (WGS) entry which is preliminary data.</text>
</comment>
<reference evidence="1 2" key="1">
    <citation type="submission" date="2017-10" db="EMBL/GenBank/DDBJ databases">
        <title>Comparative genomics in systemic dimorphic fungi from Ajellomycetaceae.</title>
        <authorList>
            <person name="Munoz J.F."/>
            <person name="Mcewen J.G."/>
            <person name="Clay O.K."/>
            <person name="Cuomo C.A."/>
        </authorList>
    </citation>
    <scope>NUCLEOTIDE SEQUENCE [LARGE SCALE GENOMIC DNA]</scope>
    <source>
        <strain evidence="1 2">UAMH5409</strain>
    </source>
</reference>
<gene>
    <name evidence="1" type="ORF">AJ79_02914</name>
</gene>